<dbReference type="OrthoDB" id="10064407at2759"/>
<dbReference type="AlphaFoldDB" id="A0A9P7V736"/>
<organism evidence="3 4">
    <name type="scientific">Scheffersomyces spartinae</name>
    <dbReference type="NCBI Taxonomy" id="45513"/>
    <lineage>
        <taxon>Eukaryota</taxon>
        <taxon>Fungi</taxon>
        <taxon>Dikarya</taxon>
        <taxon>Ascomycota</taxon>
        <taxon>Saccharomycotina</taxon>
        <taxon>Pichiomycetes</taxon>
        <taxon>Debaryomycetaceae</taxon>
        <taxon>Scheffersomyces</taxon>
    </lineage>
</organism>
<dbReference type="Pfam" id="PF10000">
    <property type="entry name" value="ACT_3"/>
    <property type="match status" value="1"/>
</dbReference>
<sequence>MTGLTNLNAILATLDPVLGESPYVFASLKNDTTVDVTSLDPLFTFKEEEGTTVIVHQDVADKMSLEYLVVFNQITLKVHLSLEAIGLTASIATELTKHQISCNVVAGYYHDHIFVPTAKSQQALEALKELQRYSDIQLKNLY</sequence>
<dbReference type="InterPro" id="IPR018717">
    <property type="entry name" value="DUF2241"/>
</dbReference>
<dbReference type="PANTHER" id="PTHR39199">
    <property type="entry name" value="BLR5128 PROTEIN"/>
    <property type="match status" value="1"/>
</dbReference>
<dbReference type="Proteomes" id="UP000790833">
    <property type="component" value="Unassembled WGS sequence"/>
</dbReference>
<proteinExistence type="predicted"/>
<evidence type="ECO:0000313" key="3">
    <source>
        <dbReference type="EMBL" id="KAG7192392.1"/>
    </source>
</evidence>
<accession>A0A9P7V736</accession>
<dbReference type="Gene3D" id="3.30.2130.10">
    <property type="entry name" value="VC0802-like"/>
    <property type="match status" value="1"/>
</dbReference>
<protein>
    <recommendedName>
        <fullName evidence="5">DUF2241 domain-containing protein</fullName>
    </recommendedName>
</protein>
<name>A0A9P7V736_9ASCO</name>
<dbReference type="GO" id="GO:0046394">
    <property type="term" value="P:carboxylic acid biosynthetic process"/>
    <property type="evidence" value="ECO:0007669"/>
    <property type="project" value="UniProtKB-ARBA"/>
</dbReference>
<dbReference type="Pfam" id="PF13840">
    <property type="entry name" value="ACT_7"/>
    <property type="match status" value="1"/>
</dbReference>
<reference evidence="3" key="1">
    <citation type="submission" date="2021-03" db="EMBL/GenBank/DDBJ databases">
        <authorList>
            <person name="Palmer J.M."/>
        </authorList>
    </citation>
    <scope>NUCLEOTIDE SEQUENCE</scope>
    <source>
        <strain evidence="3">ARV_011</strain>
    </source>
</reference>
<evidence type="ECO:0008006" key="5">
    <source>
        <dbReference type="Google" id="ProtNLM"/>
    </source>
</evidence>
<dbReference type="InterPro" id="IPR045865">
    <property type="entry name" value="ACT-like_dom_sf"/>
</dbReference>
<feature type="domain" description="CASTOR ACT" evidence="2">
    <location>
        <begin position="72"/>
        <end position="129"/>
    </location>
</feature>
<dbReference type="SUPFAM" id="SSF55021">
    <property type="entry name" value="ACT-like"/>
    <property type="match status" value="2"/>
</dbReference>
<comment type="caution">
    <text evidence="3">The sequence shown here is derived from an EMBL/GenBank/DDBJ whole genome shotgun (WGS) entry which is preliminary data.</text>
</comment>
<dbReference type="PANTHER" id="PTHR39199:SF1">
    <property type="entry name" value="BLR5128 PROTEIN"/>
    <property type="match status" value="1"/>
</dbReference>
<keyword evidence="4" id="KW-1185">Reference proteome</keyword>
<dbReference type="InterPro" id="IPR027795">
    <property type="entry name" value="CASTOR_ACT_dom"/>
</dbReference>
<evidence type="ECO:0000313" key="4">
    <source>
        <dbReference type="Proteomes" id="UP000790833"/>
    </source>
</evidence>
<feature type="domain" description="DUF2241" evidence="1">
    <location>
        <begin position="2"/>
        <end position="71"/>
    </location>
</feature>
<evidence type="ECO:0000259" key="2">
    <source>
        <dbReference type="Pfam" id="PF13840"/>
    </source>
</evidence>
<dbReference type="GO" id="GO:0006520">
    <property type="term" value="P:amino acid metabolic process"/>
    <property type="evidence" value="ECO:0007669"/>
    <property type="project" value="UniProtKB-ARBA"/>
</dbReference>
<evidence type="ECO:0000259" key="1">
    <source>
        <dbReference type="Pfam" id="PF10000"/>
    </source>
</evidence>
<gene>
    <name evidence="3" type="ORF">KQ657_001791</name>
</gene>
<dbReference type="RefSeq" id="XP_043047942.1">
    <property type="nucleotide sequence ID" value="XM_043192574.1"/>
</dbReference>
<dbReference type="GeneID" id="66115165"/>
<dbReference type="EMBL" id="JAHMUF010000018">
    <property type="protein sequence ID" value="KAG7192392.1"/>
    <property type="molecule type" value="Genomic_DNA"/>
</dbReference>